<comment type="function">
    <text evidence="6">Catalyzes the conversion of 7,8-dihydroneopterin to 6-hydroxymethyl-7,8-dihydropterin.</text>
</comment>
<dbReference type="SUPFAM" id="SSF55620">
    <property type="entry name" value="Tetrahydrobiopterin biosynthesis enzymes-like"/>
    <property type="match status" value="1"/>
</dbReference>
<dbReference type="Pfam" id="PF02152">
    <property type="entry name" value="FolB"/>
    <property type="match status" value="1"/>
</dbReference>
<protein>
    <recommendedName>
        <fullName evidence="6">7,8-dihydroneopterin aldolase</fullName>
        <ecNumber evidence="6">4.1.2.25</ecNumber>
    </recommendedName>
</protein>
<dbReference type="Proteomes" id="UP000501003">
    <property type="component" value="Chromosome"/>
</dbReference>
<dbReference type="GO" id="GO:0005737">
    <property type="term" value="C:cytoplasm"/>
    <property type="evidence" value="ECO:0007669"/>
    <property type="project" value="TreeGrafter"/>
</dbReference>
<keyword evidence="5 6" id="KW-0456">Lyase</keyword>
<dbReference type="NCBIfam" id="TIGR00525">
    <property type="entry name" value="folB"/>
    <property type="match status" value="1"/>
</dbReference>
<sequence length="120" mass="13362">MRYTLQLSGLEVFAYHGVLEHERAYGQKFLIDVEYQLEAEAGDQISQTVSYAAVADLLVVSAKSNTFDLIETLAEHLLAAVISLDSKITFCKITVHKPQAPIDHVFSDVTVSVQHGRRED</sequence>
<evidence type="ECO:0000256" key="1">
    <source>
        <dbReference type="ARBA" id="ARBA00001353"/>
    </source>
</evidence>
<dbReference type="GO" id="GO:0004150">
    <property type="term" value="F:dihydroneopterin aldolase activity"/>
    <property type="evidence" value="ECO:0007669"/>
    <property type="project" value="UniProtKB-UniRule"/>
</dbReference>
<evidence type="ECO:0000256" key="6">
    <source>
        <dbReference type="RuleBase" id="RU362079"/>
    </source>
</evidence>
<dbReference type="AlphaFoldDB" id="A0A7D4UK88"/>
<feature type="domain" description="Dihydroneopterin aldolase/epimerase" evidence="7">
    <location>
        <begin position="5"/>
        <end position="115"/>
    </location>
</feature>
<dbReference type="NCBIfam" id="TIGR00526">
    <property type="entry name" value="folB_dom"/>
    <property type="match status" value="1"/>
</dbReference>
<dbReference type="InterPro" id="IPR006157">
    <property type="entry name" value="FolB_dom"/>
</dbReference>
<name>A0A7D4UK88_9MICO</name>
<dbReference type="SMART" id="SM00905">
    <property type="entry name" value="FolB"/>
    <property type="match status" value="1"/>
</dbReference>
<evidence type="ECO:0000256" key="5">
    <source>
        <dbReference type="ARBA" id="ARBA00023239"/>
    </source>
</evidence>
<organism evidence="8 9">
    <name type="scientific">Aquiluna borgnonia</name>
    <dbReference type="NCBI Taxonomy" id="2499157"/>
    <lineage>
        <taxon>Bacteria</taxon>
        <taxon>Bacillati</taxon>
        <taxon>Actinomycetota</taxon>
        <taxon>Actinomycetes</taxon>
        <taxon>Micrococcales</taxon>
        <taxon>Microbacteriaceae</taxon>
        <taxon>Luna cluster</taxon>
        <taxon>Luna-1 subcluster</taxon>
        <taxon>Aquiluna</taxon>
    </lineage>
</organism>
<dbReference type="PANTHER" id="PTHR42844">
    <property type="entry name" value="DIHYDRONEOPTERIN ALDOLASE 1-RELATED"/>
    <property type="match status" value="1"/>
</dbReference>
<dbReference type="EC" id="4.1.2.25" evidence="6"/>
<evidence type="ECO:0000313" key="9">
    <source>
        <dbReference type="Proteomes" id="UP000501003"/>
    </source>
</evidence>
<evidence type="ECO:0000256" key="3">
    <source>
        <dbReference type="ARBA" id="ARBA00005708"/>
    </source>
</evidence>
<gene>
    <name evidence="8" type="primary">folB</name>
    <name evidence="8" type="ORF">HRU87_06480</name>
</gene>
<dbReference type="UniPathway" id="UPA00077">
    <property type="reaction ID" value="UER00154"/>
</dbReference>
<dbReference type="RefSeq" id="WP_173494095.1">
    <property type="nucleotide sequence ID" value="NZ_CP054056.1"/>
</dbReference>
<proteinExistence type="inferred from homology"/>
<dbReference type="KEGG" id="aqg:HRU87_06480"/>
<evidence type="ECO:0000313" key="8">
    <source>
        <dbReference type="EMBL" id="QKJ25799.1"/>
    </source>
</evidence>
<comment type="catalytic activity">
    <reaction evidence="1 6">
        <text>7,8-dihydroneopterin = 6-hydroxymethyl-7,8-dihydropterin + glycolaldehyde</text>
        <dbReference type="Rhea" id="RHEA:10540"/>
        <dbReference type="ChEBI" id="CHEBI:17001"/>
        <dbReference type="ChEBI" id="CHEBI:17071"/>
        <dbReference type="ChEBI" id="CHEBI:44841"/>
        <dbReference type="EC" id="4.1.2.25"/>
    </reaction>
</comment>
<dbReference type="Gene3D" id="3.30.1130.10">
    <property type="match status" value="1"/>
</dbReference>
<evidence type="ECO:0000256" key="2">
    <source>
        <dbReference type="ARBA" id="ARBA00005013"/>
    </source>
</evidence>
<keyword evidence="4 6" id="KW-0289">Folate biosynthesis</keyword>
<comment type="pathway">
    <text evidence="2 6">Cofactor biosynthesis; tetrahydrofolate biosynthesis; 2-amino-4-hydroxy-6-hydroxymethyl-7,8-dihydropteridine diphosphate from 7,8-dihydroneopterin triphosphate: step 3/4.</text>
</comment>
<comment type="similarity">
    <text evidence="3 6">Belongs to the DHNA family.</text>
</comment>
<dbReference type="InterPro" id="IPR006156">
    <property type="entry name" value="Dihydroneopterin_aldolase"/>
</dbReference>
<accession>A0A7D4UK88</accession>
<dbReference type="InterPro" id="IPR043133">
    <property type="entry name" value="GTP-CH-I_C/QueF"/>
</dbReference>
<reference evidence="8 9" key="1">
    <citation type="submission" date="2020-05" db="EMBL/GenBank/DDBJ databases">
        <title>Aquirufa sp. strain 15G-AUS-rot a new Aquirufa species.</title>
        <authorList>
            <person name="Pitt A."/>
            <person name="Hahn M.W."/>
        </authorList>
    </citation>
    <scope>NUCLEOTIDE SEQUENCE [LARGE SCALE GENOMIC DNA]</scope>
    <source>
        <strain evidence="8 9">15G-AUS-rot</strain>
    </source>
</reference>
<evidence type="ECO:0000256" key="4">
    <source>
        <dbReference type="ARBA" id="ARBA00022909"/>
    </source>
</evidence>
<dbReference type="EMBL" id="CP054056">
    <property type="protein sequence ID" value="QKJ25799.1"/>
    <property type="molecule type" value="Genomic_DNA"/>
</dbReference>
<evidence type="ECO:0000259" key="7">
    <source>
        <dbReference type="SMART" id="SM00905"/>
    </source>
</evidence>
<keyword evidence="9" id="KW-1185">Reference proteome</keyword>
<dbReference type="GO" id="GO:0046654">
    <property type="term" value="P:tetrahydrofolate biosynthetic process"/>
    <property type="evidence" value="ECO:0007669"/>
    <property type="project" value="UniProtKB-UniRule"/>
</dbReference>
<dbReference type="GO" id="GO:0046656">
    <property type="term" value="P:folic acid biosynthetic process"/>
    <property type="evidence" value="ECO:0007669"/>
    <property type="project" value="UniProtKB-UniRule"/>
</dbReference>
<dbReference type="PANTHER" id="PTHR42844:SF1">
    <property type="entry name" value="DIHYDRONEOPTERIN ALDOLASE 1-RELATED"/>
    <property type="match status" value="1"/>
</dbReference>